<name>A0AAV5JK93_9ROSI</name>
<evidence type="ECO:0000313" key="2">
    <source>
        <dbReference type="Proteomes" id="UP001054252"/>
    </source>
</evidence>
<organism evidence="1 2">
    <name type="scientific">Rubroshorea leprosula</name>
    <dbReference type="NCBI Taxonomy" id="152421"/>
    <lineage>
        <taxon>Eukaryota</taxon>
        <taxon>Viridiplantae</taxon>
        <taxon>Streptophyta</taxon>
        <taxon>Embryophyta</taxon>
        <taxon>Tracheophyta</taxon>
        <taxon>Spermatophyta</taxon>
        <taxon>Magnoliopsida</taxon>
        <taxon>eudicotyledons</taxon>
        <taxon>Gunneridae</taxon>
        <taxon>Pentapetalae</taxon>
        <taxon>rosids</taxon>
        <taxon>malvids</taxon>
        <taxon>Malvales</taxon>
        <taxon>Dipterocarpaceae</taxon>
        <taxon>Rubroshorea</taxon>
    </lineage>
</organism>
<reference evidence="1 2" key="1">
    <citation type="journal article" date="2021" name="Commun. Biol.">
        <title>The genome of Shorea leprosula (Dipterocarpaceae) highlights the ecological relevance of drought in aseasonal tropical rainforests.</title>
        <authorList>
            <person name="Ng K.K.S."/>
            <person name="Kobayashi M.J."/>
            <person name="Fawcett J.A."/>
            <person name="Hatakeyama M."/>
            <person name="Paape T."/>
            <person name="Ng C.H."/>
            <person name="Ang C.C."/>
            <person name="Tnah L.H."/>
            <person name="Lee C.T."/>
            <person name="Nishiyama T."/>
            <person name="Sese J."/>
            <person name="O'Brien M.J."/>
            <person name="Copetti D."/>
            <person name="Mohd Noor M.I."/>
            <person name="Ong R.C."/>
            <person name="Putra M."/>
            <person name="Sireger I.Z."/>
            <person name="Indrioko S."/>
            <person name="Kosugi Y."/>
            <person name="Izuno A."/>
            <person name="Isagi Y."/>
            <person name="Lee S.L."/>
            <person name="Shimizu K.K."/>
        </authorList>
    </citation>
    <scope>NUCLEOTIDE SEQUENCE [LARGE SCALE GENOMIC DNA]</scope>
    <source>
        <strain evidence="1">214</strain>
    </source>
</reference>
<dbReference type="Proteomes" id="UP001054252">
    <property type="component" value="Unassembled WGS sequence"/>
</dbReference>
<keyword evidence="2" id="KW-1185">Reference proteome</keyword>
<protein>
    <recommendedName>
        <fullName evidence="3">Reverse transcriptase zinc-binding domain-containing protein</fullName>
    </recommendedName>
</protein>
<dbReference type="EMBL" id="BPVZ01000042">
    <property type="protein sequence ID" value="GKV15144.1"/>
    <property type="molecule type" value="Genomic_DNA"/>
</dbReference>
<proteinExistence type="predicted"/>
<evidence type="ECO:0000313" key="1">
    <source>
        <dbReference type="EMBL" id="GKV15144.1"/>
    </source>
</evidence>
<sequence length="115" mass="13115">MALKKLMVTLGRGVDTDKICNTCASEEESHYHLFVQCKRSVPVWGASCPFFDLGGIRQDSYLDDFLNSFLVLTKWLLDYIVEFRSAGELGHQLWQQERAVEQAVWQPSLGNTSKD</sequence>
<dbReference type="AlphaFoldDB" id="A0AAV5JK93"/>
<gene>
    <name evidence="1" type="ORF">SLEP1_g25946</name>
</gene>
<comment type="caution">
    <text evidence="1">The sequence shown here is derived from an EMBL/GenBank/DDBJ whole genome shotgun (WGS) entry which is preliminary data.</text>
</comment>
<evidence type="ECO:0008006" key="3">
    <source>
        <dbReference type="Google" id="ProtNLM"/>
    </source>
</evidence>
<accession>A0AAV5JK93</accession>